<evidence type="ECO:0000256" key="7">
    <source>
        <dbReference type="ARBA" id="ARBA00022692"/>
    </source>
</evidence>
<keyword evidence="7 13" id="KW-0812">Transmembrane</keyword>
<comment type="function">
    <text evidence="11">Involved in the TonB-dependent energy-dependent transport of various receptor-bound substrates. Protects ExbD from proteolytic degradation and functionally stabilizes TonB.</text>
</comment>
<keyword evidence="16" id="KW-1185">Reference proteome</keyword>
<evidence type="ECO:0000256" key="11">
    <source>
        <dbReference type="ARBA" id="ARBA00024816"/>
    </source>
</evidence>
<accession>A0A1I7N2T3</accession>
<dbReference type="NCBIfam" id="TIGR02797">
    <property type="entry name" value="exbB"/>
    <property type="match status" value="1"/>
</dbReference>
<comment type="similarity">
    <text evidence="12">Belongs to the exbB/tolQ family.</text>
</comment>
<evidence type="ECO:0000259" key="14">
    <source>
        <dbReference type="Pfam" id="PF01618"/>
    </source>
</evidence>
<dbReference type="InterPro" id="IPR014164">
    <property type="entry name" value="TonB_ExbB_1"/>
</dbReference>
<evidence type="ECO:0000313" key="15">
    <source>
        <dbReference type="EMBL" id="SFV28972.1"/>
    </source>
</evidence>
<dbReference type="AlphaFoldDB" id="A0A1I7N2T3"/>
<dbReference type="Proteomes" id="UP000199074">
    <property type="component" value="Unassembled WGS sequence"/>
</dbReference>
<name>A0A1I7N2T3_9HYPH</name>
<evidence type="ECO:0000256" key="13">
    <source>
        <dbReference type="SAM" id="Phobius"/>
    </source>
</evidence>
<evidence type="ECO:0000256" key="5">
    <source>
        <dbReference type="ARBA" id="ARBA00022475"/>
    </source>
</evidence>
<protein>
    <recommendedName>
        <fullName evidence="3">Biopolymer transport protein ExbB</fullName>
    </recommendedName>
</protein>
<keyword evidence="10 13" id="KW-0472">Membrane</keyword>
<proteinExistence type="inferred from homology"/>
<comment type="subcellular location">
    <subcellularLocation>
        <location evidence="1">Cell inner membrane</location>
        <topology evidence="1">Multi-pass membrane protein</topology>
    </subcellularLocation>
    <subcellularLocation>
        <location evidence="12">Membrane</location>
        <topology evidence="12">Multi-pass membrane protein</topology>
    </subcellularLocation>
</comment>
<evidence type="ECO:0000256" key="8">
    <source>
        <dbReference type="ARBA" id="ARBA00022927"/>
    </source>
</evidence>
<dbReference type="PANTHER" id="PTHR30625:SF16">
    <property type="entry name" value="BIOPOLYMER TRANSPORT PROTEIN EXBB"/>
    <property type="match status" value="1"/>
</dbReference>
<dbReference type="PANTHER" id="PTHR30625">
    <property type="entry name" value="PROTEIN TOLQ"/>
    <property type="match status" value="1"/>
</dbReference>
<keyword evidence="6" id="KW-0997">Cell inner membrane</keyword>
<dbReference type="Pfam" id="PF01618">
    <property type="entry name" value="MotA_ExbB"/>
    <property type="match status" value="1"/>
</dbReference>
<feature type="transmembrane region" description="Helical" evidence="13">
    <location>
        <begin position="75"/>
        <end position="97"/>
    </location>
</feature>
<evidence type="ECO:0000256" key="12">
    <source>
        <dbReference type="RuleBase" id="RU004057"/>
    </source>
</evidence>
<reference evidence="15 16" key="1">
    <citation type="submission" date="2016-10" db="EMBL/GenBank/DDBJ databases">
        <authorList>
            <person name="de Groot N.N."/>
        </authorList>
    </citation>
    <scope>NUCLEOTIDE SEQUENCE [LARGE SCALE GENOMIC DNA]</scope>
    <source>
        <strain evidence="15 16">IPL20</strain>
    </source>
</reference>
<dbReference type="STRING" id="429728.SAMN05216456_0643"/>
<dbReference type="EMBL" id="FPCK01000001">
    <property type="protein sequence ID" value="SFV28972.1"/>
    <property type="molecule type" value="Genomic_DNA"/>
</dbReference>
<sequence>MICATLALATASFAQDAVPSAPETMVESVEQAAPLSTSVPEDTSIPTPQLEQPLIETGLEGHDMSPWGMFMAADYVVKGVMIGLAAASVITLIIWVAKTMQLSGARAQANKALREVVKARTLAEVAGIMEKRRGVGAVLVKAAAEEIESSSDLAGRVAPSGIKERVSSRLSRIEVAAGRRMSRSLGVLASVGSVGPFIGLFGTVWGIMNAFVGIAETQTTNLAVVAPGIAEALLATALGLVAAIPAVIIYNAFARSVTGYRQLLADVSAGIERLVSRDLDRLALAGQAPLARAAE</sequence>
<evidence type="ECO:0000313" key="16">
    <source>
        <dbReference type="Proteomes" id="UP000199074"/>
    </source>
</evidence>
<feature type="transmembrane region" description="Helical" evidence="13">
    <location>
        <begin position="232"/>
        <end position="253"/>
    </location>
</feature>
<evidence type="ECO:0000256" key="9">
    <source>
        <dbReference type="ARBA" id="ARBA00022989"/>
    </source>
</evidence>
<keyword evidence="4 12" id="KW-0813">Transport</keyword>
<dbReference type="InterPro" id="IPR050790">
    <property type="entry name" value="ExbB/TolQ_transport"/>
</dbReference>
<evidence type="ECO:0000256" key="4">
    <source>
        <dbReference type="ARBA" id="ARBA00022448"/>
    </source>
</evidence>
<comment type="subunit">
    <text evidence="2">The accessory proteins ExbB and ExbD seem to form a complex with TonB.</text>
</comment>
<evidence type="ECO:0000256" key="10">
    <source>
        <dbReference type="ARBA" id="ARBA00023136"/>
    </source>
</evidence>
<organism evidence="15 16">
    <name type="scientific">Devosia crocina</name>
    <dbReference type="NCBI Taxonomy" id="429728"/>
    <lineage>
        <taxon>Bacteria</taxon>
        <taxon>Pseudomonadati</taxon>
        <taxon>Pseudomonadota</taxon>
        <taxon>Alphaproteobacteria</taxon>
        <taxon>Hyphomicrobiales</taxon>
        <taxon>Devosiaceae</taxon>
        <taxon>Devosia</taxon>
    </lineage>
</organism>
<dbReference type="GO" id="GO:0022857">
    <property type="term" value="F:transmembrane transporter activity"/>
    <property type="evidence" value="ECO:0007669"/>
    <property type="project" value="InterPro"/>
</dbReference>
<evidence type="ECO:0000256" key="6">
    <source>
        <dbReference type="ARBA" id="ARBA00022519"/>
    </source>
</evidence>
<evidence type="ECO:0000256" key="1">
    <source>
        <dbReference type="ARBA" id="ARBA00004429"/>
    </source>
</evidence>
<dbReference type="GO" id="GO:0005886">
    <property type="term" value="C:plasma membrane"/>
    <property type="evidence" value="ECO:0007669"/>
    <property type="project" value="UniProtKB-SubCell"/>
</dbReference>
<evidence type="ECO:0000256" key="2">
    <source>
        <dbReference type="ARBA" id="ARBA00011471"/>
    </source>
</evidence>
<dbReference type="InterPro" id="IPR002898">
    <property type="entry name" value="MotA_ExbB_proton_chnl"/>
</dbReference>
<feature type="transmembrane region" description="Helical" evidence="13">
    <location>
        <begin position="187"/>
        <end position="212"/>
    </location>
</feature>
<keyword evidence="8 12" id="KW-0653">Protein transport</keyword>
<keyword evidence="5" id="KW-1003">Cell membrane</keyword>
<gene>
    <name evidence="15" type="ORF">SAMN05216456_0643</name>
</gene>
<keyword evidence="9 13" id="KW-1133">Transmembrane helix</keyword>
<evidence type="ECO:0000256" key="3">
    <source>
        <dbReference type="ARBA" id="ARBA00022093"/>
    </source>
</evidence>
<dbReference type="GO" id="GO:0017038">
    <property type="term" value="P:protein import"/>
    <property type="evidence" value="ECO:0007669"/>
    <property type="project" value="TreeGrafter"/>
</dbReference>
<feature type="domain" description="MotA/TolQ/ExbB proton channel" evidence="14">
    <location>
        <begin position="169"/>
        <end position="259"/>
    </location>
</feature>